<gene>
    <name evidence="10" type="ORF">DCAF_LOCUS20286</name>
</gene>
<protein>
    <submittedName>
        <fullName evidence="10">Uncharacterized protein</fullName>
    </submittedName>
</protein>
<dbReference type="GO" id="GO:0005634">
    <property type="term" value="C:nucleus"/>
    <property type="evidence" value="ECO:0007669"/>
    <property type="project" value="UniProtKB-SubCell"/>
</dbReference>
<dbReference type="GO" id="GO:0000978">
    <property type="term" value="F:RNA polymerase II cis-regulatory region sequence-specific DNA binding"/>
    <property type="evidence" value="ECO:0007669"/>
    <property type="project" value="TreeGrafter"/>
</dbReference>
<keyword evidence="11" id="KW-1185">Reference proteome</keyword>
<keyword evidence="2" id="KW-0677">Repeat</keyword>
<dbReference type="EMBL" id="CAWUPB010001173">
    <property type="protein sequence ID" value="CAK7347598.1"/>
    <property type="molecule type" value="Genomic_DNA"/>
</dbReference>
<dbReference type="FunFam" id="1.10.10.60:FF:000060">
    <property type="entry name" value="MYB transcription factor"/>
    <property type="match status" value="1"/>
</dbReference>
<dbReference type="AlphaFoldDB" id="A0AAV1SB61"/>
<evidence type="ECO:0000256" key="5">
    <source>
        <dbReference type="ARBA" id="ARBA00023163"/>
    </source>
</evidence>
<evidence type="ECO:0000256" key="3">
    <source>
        <dbReference type="ARBA" id="ARBA00023015"/>
    </source>
</evidence>
<keyword evidence="6" id="KW-0539">Nucleus</keyword>
<keyword evidence="3" id="KW-0805">Transcription regulation</keyword>
<dbReference type="PANTHER" id="PTHR45614:SF53">
    <property type="entry name" value="TRANSCRIPTIONAL ACTIVATOR MYB-LIKE"/>
    <property type="match status" value="1"/>
</dbReference>
<dbReference type="PANTHER" id="PTHR45614">
    <property type="entry name" value="MYB PROTEIN-RELATED"/>
    <property type="match status" value="1"/>
</dbReference>
<dbReference type="InterPro" id="IPR001005">
    <property type="entry name" value="SANT/Myb"/>
</dbReference>
<name>A0AAV1SB61_9ROSI</name>
<evidence type="ECO:0000256" key="6">
    <source>
        <dbReference type="ARBA" id="ARBA00023242"/>
    </source>
</evidence>
<reference evidence="10 11" key="1">
    <citation type="submission" date="2024-01" db="EMBL/GenBank/DDBJ databases">
        <authorList>
            <person name="Waweru B."/>
        </authorList>
    </citation>
    <scope>NUCLEOTIDE SEQUENCE [LARGE SCALE GENOMIC DNA]</scope>
</reference>
<evidence type="ECO:0000256" key="1">
    <source>
        <dbReference type="ARBA" id="ARBA00004123"/>
    </source>
</evidence>
<keyword evidence="5" id="KW-0804">Transcription</keyword>
<dbReference type="SMART" id="SM00717">
    <property type="entry name" value="SANT"/>
    <property type="match status" value="2"/>
</dbReference>
<dbReference type="Pfam" id="PF00249">
    <property type="entry name" value="Myb_DNA-binding"/>
    <property type="match status" value="2"/>
</dbReference>
<dbReference type="PROSITE" id="PS50090">
    <property type="entry name" value="MYB_LIKE"/>
    <property type="match status" value="2"/>
</dbReference>
<feature type="region of interest" description="Disordered" evidence="7">
    <location>
        <begin position="1"/>
        <end position="40"/>
    </location>
</feature>
<dbReference type="PROSITE" id="PS51294">
    <property type="entry name" value="HTH_MYB"/>
    <property type="match status" value="2"/>
</dbReference>
<accession>A0AAV1SB61</accession>
<comment type="caution">
    <text evidence="10">The sequence shown here is derived from an EMBL/GenBank/DDBJ whole genome shotgun (WGS) entry which is preliminary data.</text>
</comment>
<sequence>MEAMNMCSTSSSDSSSSESSFNGNKTPRSTNKSERIKGPWSAEEDKILTTLVERHGPRNWSLISRYIKGRSGKSCRLRWCNQLSPNVEHRPFSPVEDETILAAHARYGNRWATIARLLPGRTDNAVKNHWNSTLKRRARERQSQINLEGNFDGNYGNNNEGIAINVASRSMPDGMVREEDDALTALTLAPPGIGGGVGGNNGGMLAERTTESLPAGFWDVMRDVIAREVREYVSSTISESTSGFH</sequence>
<dbReference type="Gene3D" id="1.10.10.60">
    <property type="entry name" value="Homeodomain-like"/>
    <property type="match status" value="2"/>
</dbReference>
<feature type="compositionally biased region" description="Basic and acidic residues" evidence="7">
    <location>
        <begin position="31"/>
        <end position="40"/>
    </location>
</feature>
<dbReference type="Proteomes" id="UP001314170">
    <property type="component" value="Unassembled WGS sequence"/>
</dbReference>
<evidence type="ECO:0000313" key="10">
    <source>
        <dbReference type="EMBL" id="CAK7347598.1"/>
    </source>
</evidence>
<feature type="domain" description="Myb-like" evidence="8">
    <location>
        <begin position="84"/>
        <end position="134"/>
    </location>
</feature>
<evidence type="ECO:0000256" key="7">
    <source>
        <dbReference type="SAM" id="MobiDB-lite"/>
    </source>
</evidence>
<dbReference type="InterPro" id="IPR017930">
    <property type="entry name" value="Myb_dom"/>
</dbReference>
<evidence type="ECO:0000259" key="8">
    <source>
        <dbReference type="PROSITE" id="PS50090"/>
    </source>
</evidence>
<feature type="domain" description="HTH myb-type" evidence="9">
    <location>
        <begin position="89"/>
        <end position="138"/>
    </location>
</feature>
<feature type="domain" description="HTH myb-type" evidence="9">
    <location>
        <begin position="32"/>
        <end position="87"/>
    </location>
</feature>
<feature type="compositionally biased region" description="Low complexity" evidence="7">
    <location>
        <begin position="8"/>
        <end position="20"/>
    </location>
</feature>
<evidence type="ECO:0000256" key="4">
    <source>
        <dbReference type="ARBA" id="ARBA00023125"/>
    </source>
</evidence>
<feature type="domain" description="Myb-like" evidence="8">
    <location>
        <begin position="32"/>
        <end position="83"/>
    </location>
</feature>
<feature type="compositionally biased region" description="Polar residues" evidence="7">
    <location>
        <begin position="21"/>
        <end position="30"/>
    </location>
</feature>
<dbReference type="GO" id="GO:0000981">
    <property type="term" value="F:DNA-binding transcription factor activity, RNA polymerase II-specific"/>
    <property type="evidence" value="ECO:0007669"/>
    <property type="project" value="TreeGrafter"/>
</dbReference>
<proteinExistence type="predicted"/>
<evidence type="ECO:0000256" key="2">
    <source>
        <dbReference type="ARBA" id="ARBA00022737"/>
    </source>
</evidence>
<organism evidence="10 11">
    <name type="scientific">Dovyalis caffra</name>
    <dbReference type="NCBI Taxonomy" id="77055"/>
    <lineage>
        <taxon>Eukaryota</taxon>
        <taxon>Viridiplantae</taxon>
        <taxon>Streptophyta</taxon>
        <taxon>Embryophyta</taxon>
        <taxon>Tracheophyta</taxon>
        <taxon>Spermatophyta</taxon>
        <taxon>Magnoliopsida</taxon>
        <taxon>eudicotyledons</taxon>
        <taxon>Gunneridae</taxon>
        <taxon>Pentapetalae</taxon>
        <taxon>rosids</taxon>
        <taxon>fabids</taxon>
        <taxon>Malpighiales</taxon>
        <taxon>Salicaceae</taxon>
        <taxon>Flacourtieae</taxon>
        <taxon>Dovyalis</taxon>
    </lineage>
</organism>
<dbReference type="SUPFAM" id="SSF46689">
    <property type="entry name" value="Homeodomain-like"/>
    <property type="match status" value="1"/>
</dbReference>
<comment type="subcellular location">
    <subcellularLocation>
        <location evidence="1">Nucleus</location>
    </subcellularLocation>
</comment>
<keyword evidence="4" id="KW-0238">DNA-binding</keyword>
<dbReference type="InterPro" id="IPR050560">
    <property type="entry name" value="MYB_TF"/>
</dbReference>
<dbReference type="CDD" id="cd00167">
    <property type="entry name" value="SANT"/>
    <property type="match status" value="2"/>
</dbReference>
<evidence type="ECO:0000313" key="11">
    <source>
        <dbReference type="Proteomes" id="UP001314170"/>
    </source>
</evidence>
<evidence type="ECO:0000259" key="9">
    <source>
        <dbReference type="PROSITE" id="PS51294"/>
    </source>
</evidence>
<dbReference type="InterPro" id="IPR009057">
    <property type="entry name" value="Homeodomain-like_sf"/>
</dbReference>